<dbReference type="Proteomes" id="UP001165090">
    <property type="component" value="Unassembled WGS sequence"/>
</dbReference>
<dbReference type="EMBL" id="BSDZ01000078">
    <property type="protein sequence ID" value="GLI67158.1"/>
    <property type="molecule type" value="Genomic_DNA"/>
</dbReference>
<organism evidence="2 3">
    <name type="scientific">Volvox africanus</name>
    <dbReference type="NCBI Taxonomy" id="51714"/>
    <lineage>
        <taxon>Eukaryota</taxon>
        <taxon>Viridiplantae</taxon>
        <taxon>Chlorophyta</taxon>
        <taxon>core chlorophytes</taxon>
        <taxon>Chlorophyceae</taxon>
        <taxon>CS clade</taxon>
        <taxon>Chlamydomonadales</taxon>
        <taxon>Volvocaceae</taxon>
        <taxon>Volvox</taxon>
    </lineage>
</organism>
<evidence type="ECO:0000313" key="3">
    <source>
        <dbReference type="Proteomes" id="UP001165090"/>
    </source>
</evidence>
<accession>A0ABQ5SB82</accession>
<reference evidence="2 3" key="1">
    <citation type="journal article" date="2023" name="IScience">
        <title>Expanded male sex-determining region conserved during the evolution of homothallism in the green alga Volvox.</title>
        <authorList>
            <person name="Yamamoto K."/>
            <person name="Matsuzaki R."/>
            <person name="Mahakham W."/>
            <person name="Heman W."/>
            <person name="Sekimoto H."/>
            <person name="Kawachi M."/>
            <person name="Minakuchi Y."/>
            <person name="Toyoda A."/>
            <person name="Nozaki H."/>
        </authorList>
    </citation>
    <scope>NUCLEOTIDE SEQUENCE [LARGE SCALE GENOMIC DNA]</scope>
    <source>
        <strain evidence="2 3">NIES-4468</strain>
    </source>
</reference>
<proteinExistence type="predicted"/>
<comment type="caution">
    <text evidence="2">The sequence shown here is derived from an EMBL/GenBank/DDBJ whole genome shotgun (WGS) entry which is preliminary data.</text>
</comment>
<evidence type="ECO:0000313" key="2">
    <source>
        <dbReference type="EMBL" id="GLI67158.1"/>
    </source>
</evidence>
<evidence type="ECO:0008006" key="4">
    <source>
        <dbReference type="Google" id="ProtNLM"/>
    </source>
</evidence>
<name>A0ABQ5SB82_9CHLO</name>
<feature type="coiled-coil region" evidence="1">
    <location>
        <begin position="398"/>
        <end position="425"/>
    </location>
</feature>
<protein>
    <recommendedName>
        <fullName evidence="4">Mitochondrial F1F0 ATP synthase associated protein</fullName>
    </recommendedName>
</protein>
<evidence type="ECO:0000256" key="1">
    <source>
        <dbReference type="SAM" id="Coils"/>
    </source>
</evidence>
<keyword evidence="1" id="KW-0175">Coiled coil</keyword>
<gene>
    <name evidence="2" type="ORF">VaNZ11_011371</name>
</gene>
<keyword evidence="3" id="KW-1185">Reference proteome</keyword>
<sequence>MMSLRAAARKQELPLLLVQARQYVTPLRVEFSEGLVAPKNKESTALVEEWKSKKEATEGVLKLLQSYKDLGDSKSEPLLKFHNPRTFEDLNAPVPNFRAQSLKPGEVGKFFDNVLQKRAGDAVEAKSKWWSERKAEAEAAAASKSLDSLGTLPVPSWALGQSVSLEAVNKVTDAYLQSLEPARKLALPTSGREEPEFVSKALAAKVLATRRAEVHDRYVKMWAKKLLVSPEVAAVPLKDVDGQLASKFELLAPQYADLLQAASSGSKTLAERMSHHPALDSFLLKREKEAIKGDFPTSEVEAAGAALAKELEADPAAALERLLGPELQSGPLAGKPRSEVVAAITAHKYASDRYLYREGMKLAARYKAEEDALRAELKAVYGDDVDVARFQAQPRTPSQQILDRLKELEARAAEFKAEVAAADNDYLRYVASKKQQVLSDPSNIAFDEVLYPSLVEEQMDIELAELKDEEMKVDDAEEEELWMLTLSAQFRHIQKHFGVDLPHSVLAHMDPILVKKIDWETTNGLEDWDITLDDMGAEPAKEQWGVENLSHHFLPLIRYRRDKARKQVGRFDPELVAGRGA</sequence>